<proteinExistence type="predicted"/>
<organism evidence="1 2">
    <name type="scientific">Cinnamomum micranthum f. kanehirae</name>
    <dbReference type="NCBI Taxonomy" id="337451"/>
    <lineage>
        <taxon>Eukaryota</taxon>
        <taxon>Viridiplantae</taxon>
        <taxon>Streptophyta</taxon>
        <taxon>Embryophyta</taxon>
        <taxon>Tracheophyta</taxon>
        <taxon>Spermatophyta</taxon>
        <taxon>Magnoliopsida</taxon>
        <taxon>Magnoliidae</taxon>
        <taxon>Laurales</taxon>
        <taxon>Lauraceae</taxon>
        <taxon>Cinnamomum</taxon>
    </lineage>
</organism>
<reference evidence="1 2" key="1">
    <citation type="journal article" date="2019" name="Nat. Plants">
        <title>Stout camphor tree genome fills gaps in understanding of flowering plant genome evolution.</title>
        <authorList>
            <person name="Chaw S.M."/>
            <person name="Liu Y.C."/>
            <person name="Wu Y.W."/>
            <person name="Wang H.Y."/>
            <person name="Lin C.I."/>
            <person name="Wu C.S."/>
            <person name="Ke H.M."/>
            <person name="Chang L.Y."/>
            <person name="Hsu C.Y."/>
            <person name="Yang H.T."/>
            <person name="Sudianto E."/>
            <person name="Hsu M.H."/>
            <person name="Wu K.P."/>
            <person name="Wang L.N."/>
            <person name="Leebens-Mack J.H."/>
            <person name="Tsai I.J."/>
        </authorList>
    </citation>
    <scope>NUCLEOTIDE SEQUENCE [LARGE SCALE GENOMIC DNA]</scope>
    <source>
        <strain evidence="2">cv. Chaw 1501</strain>
        <tissue evidence="1">Young leaves</tissue>
    </source>
</reference>
<name>A0A443NT19_9MAGN</name>
<accession>A0A443NT19</accession>
<dbReference type="STRING" id="337451.A0A443NT19"/>
<dbReference type="PANTHER" id="PTHR35286">
    <property type="entry name" value="EXPRESSED PROTEIN"/>
    <property type="match status" value="1"/>
</dbReference>
<evidence type="ECO:0000313" key="2">
    <source>
        <dbReference type="Proteomes" id="UP000283530"/>
    </source>
</evidence>
<protein>
    <submittedName>
        <fullName evidence="1">Uncharacterized protein</fullName>
    </submittedName>
</protein>
<keyword evidence="2" id="KW-1185">Reference proteome</keyword>
<evidence type="ECO:0000313" key="1">
    <source>
        <dbReference type="EMBL" id="RWR81648.1"/>
    </source>
</evidence>
<dbReference type="Proteomes" id="UP000283530">
    <property type="component" value="Unassembled WGS sequence"/>
</dbReference>
<dbReference type="AlphaFoldDB" id="A0A443NT19"/>
<dbReference type="EMBL" id="QPKB01000004">
    <property type="protein sequence ID" value="RWR81648.1"/>
    <property type="molecule type" value="Genomic_DNA"/>
</dbReference>
<sequence length="368" mass="41372">MRSNPLKNQEKEKSVGDAFDSLPAEIFIVRLHHNNNGSNINLLTTVPTPSLPLISSSPNTRDESGLGYVAKEEVKIEGEIIRIILSSDTDSLRPNSGQPIPIYGCIRFHNERGSEHWVWECHGHIPAQMHSESGLGCVAKEGVKIEGEIIRIILSSDTDSLRPNSVQPIPIYGHNICIRFHNERDPSTGFGRCHGHVMTYDENNSLSLEYIFGIYFERRRGYQGFSIGNKTPCRGLLAEFLGQHTAATFISRTETEEEIYLKMGSTYKYPFSFLLHNPPVKTQPLSSFLYQKTSNPPKVQSSKMSLPYDLFTEVIHALLLAVLLHLDPPASRHESAGTTDATRKGADHQVWEWHGHVMTYDEENGYSL</sequence>
<comment type="caution">
    <text evidence="1">The sequence shown here is derived from an EMBL/GenBank/DDBJ whole genome shotgun (WGS) entry which is preliminary data.</text>
</comment>
<gene>
    <name evidence="1" type="ORF">CKAN_01033900</name>
</gene>
<dbReference type="PANTHER" id="PTHR35286:SF1">
    <property type="entry name" value="EXPRESSED PROTEIN"/>
    <property type="match status" value="1"/>
</dbReference>